<dbReference type="InterPro" id="IPR009057">
    <property type="entry name" value="Homeodomain-like_sf"/>
</dbReference>
<dbReference type="PANTHER" id="PTHR30055:SF235">
    <property type="entry name" value="TRANSCRIPTIONAL REGULATORY PROTEIN"/>
    <property type="match status" value="1"/>
</dbReference>
<proteinExistence type="predicted"/>
<dbReference type="InterPro" id="IPR041678">
    <property type="entry name" value="TetR_C_16"/>
</dbReference>
<dbReference type="PROSITE" id="PS50977">
    <property type="entry name" value="HTH_TETR_2"/>
    <property type="match status" value="1"/>
</dbReference>
<dbReference type="PRINTS" id="PR00455">
    <property type="entry name" value="HTHTETR"/>
</dbReference>
<gene>
    <name evidence="4" type="ORF">ACFSJD_37590</name>
</gene>
<dbReference type="Pfam" id="PF17920">
    <property type="entry name" value="TetR_C_16"/>
    <property type="match status" value="1"/>
</dbReference>
<accession>A0ABW4F765</accession>
<dbReference type="Proteomes" id="UP001597114">
    <property type="component" value="Unassembled WGS sequence"/>
</dbReference>
<dbReference type="PANTHER" id="PTHR30055">
    <property type="entry name" value="HTH-TYPE TRANSCRIPTIONAL REGULATOR RUTR"/>
    <property type="match status" value="1"/>
</dbReference>
<dbReference type="SUPFAM" id="SSF48498">
    <property type="entry name" value="Tetracyclin repressor-like, C-terminal domain"/>
    <property type="match status" value="1"/>
</dbReference>
<dbReference type="SUPFAM" id="SSF46689">
    <property type="entry name" value="Homeodomain-like"/>
    <property type="match status" value="1"/>
</dbReference>
<evidence type="ECO:0000256" key="2">
    <source>
        <dbReference type="PROSITE-ProRule" id="PRU00335"/>
    </source>
</evidence>
<dbReference type="EMBL" id="JBHUCO010000059">
    <property type="protein sequence ID" value="MFD1523249.1"/>
    <property type="molecule type" value="Genomic_DNA"/>
</dbReference>
<name>A0ABW4F765_9PSEU</name>
<keyword evidence="5" id="KW-1185">Reference proteome</keyword>
<dbReference type="InterPro" id="IPR050109">
    <property type="entry name" value="HTH-type_TetR-like_transc_reg"/>
</dbReference>
<evidence type="ECO:0000256" key="1">
    <source>
        <dbReference type="ARBA" id="ARBA00023125"/>
    </source>
</evidence>
<sequence length="199" mass="21067">MNLDLIADDHDRPRNAAATREAILRSAVSAFTRSGYDGAGLREIAGAAGVTAMMVKRYFGSKEQLFAEVVDHALAPRTILVEDGAGMAHAAAAALVARTAREAEHLDPFLLMLRSASNPRAAEILRDGIGRHIGSHVAAQLTGAAAGERSELLLSVIAGIWLMRKVIGTPALAAAEPGALTAQVEELFRLLTSEIRPNR</sequence>
<comment type="caution">
    <text evidence="4">The sequence shown here is derived from an EMBL/GenBank/DDBJ whole genome shotgun (WGS) entry which is preliminary data.</text>
</comment>
<reference evidence="5" key="1">
    <citation type="journal article" date="2019" name="Int. J. Syst. Evol. Microbiol.">
        <title>The Global Catalogue of Microorganisms (GCM) 10K type strain sequencing project: providing services to taxonomists for standard genome sequencing and annotation.</title>
        <authorList>
            <consortium name="The Broad Institute Genomics Platform"/>
            <consortium name="The Broad Institute Genome Sequencing Center for Infectious Disease"/>
            <person name="Wu L."/>
            <person name="Ma J."/>
        </authorList>
    </citation>
    <scope>NUCLEOTIDE SEQUENCE [LARGE SCALE GENOMIC DNA]</scope>
    <source>
        <strain evidence="5">CCM 7043</strain>
    </source>
</reference>
<keyword evidence="1 2" id="KW-0238">DNA-binding</keyword>
<dbReference type="InterPro" id="IPR001647">
    <property type="entry name" value="HTH_TetR"/>
</dbReference>
<evidence type="ECO:0000313" key="4">
    <source>
        <dbReference type="EMBL" id="MFD1523249.1"/>
    </source>
</evidence>
<feature type="DNA-binding region" description="H-T-H motif" evidence="2">
    <location>
        <begin position="40"/>
        <end position="59"/>
    </location>
</feature>
<dbReference type="Pfam" id="PF00440">
    <property type="entry name" value="TetR_N"/>
    <property type="match status" value="1"/>
</dbReference>
<protein>
    <submittedName>
        <fullName evidence="4">TetR family transcriptional regulator</fullName>
    </submittedName>
</protein>
<organism evidence="4 5">
    <name type="scientific">Pseudonocardia yunnanensis</name>
    <dbReference type="NCBI Taxonomy" id="58107"/>
    <lineage>
        <taxon>Bacteria</taxon>
        <taxon>Bacillati</taxon>
        <taxon>Actinomycetota</taxon>
        <taxon>Actinomycetes</taxon>
        <taxon>Pseudonocardiales</taxon>
        <taxon>Pseudonocardiaceae</taxon>
        <taxon>Pseudonocardia</taxon>
    </lineage>
</organism>
<dbReference type="Gene3D" id="1.10.357.10">
    <property type="entry name" value="Tetracycline Repressor, domain 2"/>
    <property type="match status" value="1"/>
</dbReference>
<feature type="domain" description="HTH tetR-type" evidence="3">
    <location>
        <begin position="17"/>
        <end position="77"/>
    </location>
</feature>
<evidence type="ECO:0000313" key="5">
    <source>
        <dbReference type="Proteomes" id="UP001597114"/>
    </source>
</evidence>
<evidence type="ECO:0000259" key="3">
    <source>
        <dbReference type="PROSITE" id="PS50977"/>
    </source>
</evidence>
<dbReference type="InterPro" id="IPR036271">
    <property type="entry name" value="Tet_transcr_reg_TetR-rel_C_sf"/>
</dbReference>
<dbReference type="RefSeq" id="WP_344719169.1">
    <property type="nucleotide sequence ID" value="NZ_BAAAUS010000002.1"/>
</dbReference>